<sequence length="81" mass="9664">MLILLDENLLNKQLKQPFTERGYRVLNVYDLRWQGLKDREILERASSYPFDIFITADKNLPHQQNLSRYSIRVIVLNTRAT</sequence>
<dbReference type="Proteomes" id="UP001065613">
    <property type="component" value="Chromosome"/>
</dbReference>
<dbReference type="InterPro" id="IPR041049">
    <property type="entry name" value="DUF5615"/>
</dbReference>
<dbReference type="KEGG" id="wna:KA717_21580"/>
<feature type="domain" description="DUF5615" evidence="1">
    <location>
        <begin position="1"/>
        <end position="77"/>
    </location>
</feature>
<dbReference type="AlphaFoldDB" id="A0A977L3J7"/>
<proteinExistence type="predicted"/>
<evidence type="ECO:0000313" key="2">
    <source>
        <dbReference type="EMBL" id="UXE64747.1"/>
    </source>
</evidence>
<dbReference type="EMBL" id="CP073041">
    <property type="protein sequence ID" value="UXE64747.1"/>
    <property type="molecule type" value="Genomic_DNA"/>
</dbReference>
<accession>A0A977L3J7</accession>
<organism evidence="2">
    <name type="scientific">Woronichinia naegeliana WA131</name>
    <dbReference type="NCBI Taxonomy" id="2824559"/>
    <lineage>
        <taxon>Bacteria</taxon>
        <taxon>Bacillati</taxon>
        <taxon>Cyanobacteriota</taxon>
        <taxon>Cyanophyceae</taxon>
        <taxon>Synechococcales</taxon>
        <taxon>Coelosphaeriaceae</taxon>
        <taxon>Woronichinia</taxon>
    </lineage>
</organism>
<evidence type="ECO:0000259" key="1">
    <source>
        <dbReference type="Pfam" id="PF18480"/>
    </source>
</evidence>
<reference evidence="2" key="1">
    <citation type="submission" date="2021-04" db="EMBL/GenBank/DDBJ databases">
        <title>Genome sequence of Woronichinia naegeliana from Washington state freshwater lake bloom.</title>
        <authorList>
            <person name="Dreher T.W."/>
        </authorList>
    </citation>
    <scope>NUCLEOTIDE SEQUENCE</scope>
    <source>
        <strain evidence="2">WA131</strain>
    </source>
</reference>
<dbReference type="Pfam" id="PF18480">
    <property type="entry name" value="DUF5615"/>
    <property type="match status" value="1"/>
</dbReference>
<gene>
    <name evidence="2" type="ORF">KA717_21580</name>
</gene>
<protein>
    <submittedName>
        <fullName evidence="2">DUF5615 family PIN-like protein</fullName>
    </submittedName>
</protein>
<name>A0A977L3J7_9CYAN</name>